<name>A0ABR3QHG6_9TREE</name>
<dbReference type="InterPro" id="IPR001701">
    <property type="entry name" value="Glyco_hydro_9"/>
</dbReference>
<comment type="catalytic activity">
    <reaction evidence="1">
        <text>Endohydrolysis of (1-&gt;4)-beta-D-glucosidic linkages in cellulose, lichenin and cereal beta-D-glucans.</text>
        <dbReference type="EC" id="3.2.1.4"/>
    </reaction>
</comment>
<dbReference type="PANTHER" id="PTHR22298">
    <property type="entry name" value="ENDO-1,4-BETA-GLUCANASE"/>
    <property type="match status" value="1"/>
</dbReference>
<evidence type="ECO:0000256" key="7">
    <source>
        <dbReference type="ARBA" id="ARBA00023295"/>
    </source>
</evidence>
<feature type="signal peptide" evidence="10">
    <location>
        <begin position="1"/>
        <end position="19"/>
    </location>
</feature>
<gene>
    <name evidence="12" type="ORF">Q8F55_001605</name>
</gene>
<dbReference type="SUPFAM" id="SSF48208">
    <property type="entry name" value="Six-hairpin glycosidases"/>
    <property type="match status" value="1"/>
</dbReference>
<evidence type="ECO:0000256" key="8">
    <source>
        <dbReference type="ARBA" id="ARBA00023326"/>
    </source>
</evidence>
<keyword evidence="8" id="KW-0624">Polysaccharide degradation</keyword>
<evidence type="ECO:0000256" key="1">
    <source>
        <dbReference type="ARBA" id="ARBA00000966"/>
    </source>
</evidence>
<keyword evidence="5" id="KW-0136">Cellulose degradation</keyword>
<keyword evidence="7" id="KW-0326">Glycosidase</keyword>
<protein>
    <recommendedName>
        <fullName evidence="3">cellulase</fullName>
        <ecNumber evidence="3">3.2.1.4</ecNumber>
    </recommendedName>
</protein>
<dbReference type="InterPro" id="IPR008928">
    <property type="entry name" value="6-hairpin_glycosidase_sf"/>
</dbReference>
<comment type="caution">
    <text evidence="12">The sequence shown here is derived from an EMBL/GenBank/DDBJ whole genome shotgun (WGS) entry which is preliminary data.</text>
</comment>
<evidence type="ECO:0000256" key="3">
    <source>
        <dbReference type="ARBA" id="ARBA00012601"/>
    </source>
</evidence>
<keyword evidence="13" id="KW-1185">Reference proteome</keyword>
<sequence length="607" mass="63969">MLALAVVGALVALAPLTAGQVKPPMPVWMPPPASAGLIASASTSGPNKQWTTALGNSLYFYDAQRSGNLSLGAYGNRVPWRNTTNLRDGSDWGVDLSGGFHDAGDYIKCTYPFGFTMYALSWGALSFGPGFDASNQTAYLDGTLRWGFDWLIKAHPTNDTLFVQVGNTTLDNDYWGGDLNIPLPRPSFPVNVTHPGTDVWTSTAAAFAMGAMAYDGGLWNTSQGALAPASLADTGYSATLLAHAKTLYHVANSTTKATFSESVPEVGDAYVSTGWNDTLAVAALTLAAATNDSAYYADAYNTYVKYNMTAYRGAWCWEGRTPALYVLFAEIASARPTLAAGAGLGTNLTGWQAEAEAYFDYIVAGNNGTGGLTPVQLAPGGTTPAGLVYYSPYSDNNTLQPVIALVHLLLRYAPLASSANKTADYLAFADTQIDYMLGKNPMKRPYMVGLHPNSPVNPQSAPAAGGDNVTDVRNDPPTEAHVIYGAIPGGPLRSDNFWDWRDDWVQTEPALDYSSSFPAIAAYKIATGAGDPYYVQLAAGTFVTPTGLPCDNALPCVPASKKKLSGGAIAGIAVGSVVGAALLGAVVWLVLRRRSSARGHVSPAKTQ</sequence>
<dbReference type="EMBL" id="JBBXJM010000001">
    <property type="protein sequence ID" value="KAL1413821.1"/>
    <property type="molecule type" value="Genomic_DNA"/>
</dbReference>
<accession>A0ABR3QHG6</accession>
<keyword evidence="9" id="KW-1133">Transmembrane helix</keyword>
<keyword evidence="9" id="KW-0472">Membrane</keyword>
<keyword evidence="4" id="KW-0378">Hydrolase</keyword>
<keyword evidence="10" id="KW-0732">Signal</keyword>
<feature type="domain" description="Glycoside hydrolase family 9" evidence="11">
    <location>
        <begin position="51"/>
        <end position="518"/>
    </location>
</feature>
<feature type="transmembrane region" description="Helical" evidence="9">
    <location>
        <begin position="568"/>
        <end position="591"/>
    </location>
</feature>
<dbReference type="Proteomes" id="UP001565368">
    <property type="component" value="Unassembled WGS sequence"/>
</dbReference>
<dbReference type="InterPro" id="IPR012341">
    <property type="entry name" value="6hp_glycosidase-like_sf"/>
</dbReference>
<organism evidence="12 13">
    <name type="scientific">Vanrija albida</name>
    <dbReference type="NCBI Taxonomy" id="181172"/>
    <lineage>
        <taxon>Eukaryota</taxon>
        <taxon>Fungi</taxon>
        <taxon>Dikarya</taxon>
        <taxon>Basidiomycota</taxon>
        <taxon>Agaricomycotina</taxon>
        <taxon>Tremellomycetes</taxon>
        <taxon>Trichosporonales</taxon>
        <taxon>Trichosporonaceae</taxon>
        <taxon>Vanrija</taxon>
    </lineage>
</organism>
<dbReference type="RefSeq" id="XP_069213765.1">
    <property type="nucleotide sequence ID" value="XM_069350221.1"/>
</dbReference>
<dbReference type="Gene3D" id="1.50.10.10">
    <property type="match status" value="1"/>
</dbReference>
<dbReference type="Pfam" id="PF00759">
    <property type="entry name" value="Glyco_hydro_9"/>
    <property type="match status" value="1"/>
</dbReference>
<evidence type="ECO:0000313" key="12">
    <source>
        <dbReference type="EMBL" id="KAL1413821.1"/>
    </source>
</evidence>
<evidence type="ECO:0000313" key="13">
    <source>
        <dbReference type="Proteomes" id="UP001565368"/>
    </source>
</evidence>
<comment type="similarity">
    <text evidence="2">Belongs to the glycosyl hydrolase 9 (cellulase E) family.</text>
</comment>
<evidence type="ECO:0000256" key="4">
    <source>
        <dbReference type="ARBA" id="ARBA00022801"/>
    </source>
</evidence>
<dbReference type="GeneID" id="95982648"/>
<evidence type="ECO:0000256" key="2">
    <source>
        <dbReference type="ARBA" id="ARBA00007072"/>
    </source>
</evidence>
<dbReference type="CDD" id="cd12087">
    <property type="entry name" value="TM_EGFR-like"/>
    <property type="match status" value="1"/>
</dbReference>
<evidence type="ECO:0000256" key="9">
    <source>
        <dbReference type="SAM" id="Phobius"/>
    </source>
</evidence>
<dbReference type="EC" id="3.2.1.4" evidence="3"/>
<evidence type="ECO:0000259" key="11">
    <source>
        <dbReference type="Pfam" id="PF00759"/>
    </source>
</evidence>
<proteinExistence type="inferred from homology"/>
<keyword evidence="6" id="KW-0119">Carbohydrate metabolism</keyword>
<evidence type="ECO:0000256" key="10">
    <source>
        <dbReference type="SAM" id="SignalP"/>
    </source>
</evidence>
<evidence type="ECO:0000256" key="5">
    <source>
        <dbReference type="ARBA" id="ARBA00023001"/>
    </source>
</evidence>
<keyword evidence="9" id="KW-0812">Transmembrane</keyword>
<feature type="chain" id="PRO_5046972274" description="cellulase" evidence="10">
    <location>
        <begin position="20"/>
        <end position="607"/>
    </location>
</feature>
<reference evidence="12 13" key="1">
    <citation type="submission" date="2023-08" db="EMBL/GenBank/DDBJ databases">
        <title>Annotated Genome Sequence of Vanrija albida AlHP1.</title>
        <authorList>
            <person name="Herzog R."/>
        </authorList>
    </citation>
    <scope>NUCLEOTIDE SEQUENCE [LARGE SCALE GENOMIC DNA]</scope>
    <source>
        <strain evidence="12 13">AlHP1</strain>
    </source>
</reference>
<evidence type="ECO:0000256" key="6">
    <source>
        <dbReference type="ARBA" id="ARBA00023277"/>
    </source>
</evidence>